<dbReference type="NCBIfam" id="NF033748">
    <property type="entry name" value="class_F_sortase"/>
    <property type="match status" value="1"/>
</dbReference>
<evidence type="ECO:0000256" key="1">
    <source>
        <dbReference type="ARBA" id="ARBA00022801"/>
    </source>
</evidence>
<dbReference type="InterPro" id="IPR023365">
    <property type="entry name" value="Sortase_dom-sf"/>
</dbReference>
<dbReference type="Gene3D" id="2.40.260.10">
    <property type="entry name" value="Sortase"/>
    <property type="match status" value="1"/>
</dbReference>
<dbReference type="Proteomes" id="UP000286746">
    <property type="component" value="Unassembled WGS sequence"/>
</dbReference>
<evidence type="ECO:0000313" key="3">
    <source>
        <dbReference type="Proteomes" id="UP000286746"/>
    </source>
</evidence>
<dbReference type="SUPFAM" id="SSF63817">
    <property type="entry name" value="Sortase"/>
    <property type="match status" value="1"/>
</dbReference>
<evidence type="ECO:0000313" key="2">
    <source>
        <dbReference type="EMBL" id="GCD43435.1"/>
    </source>
</evidence>
<sequence>MLSRGPHRRLPGRLLTAASLLLLVAGGVLIARGVLNGGTPGAAPPVHVANVGAPAAAPSASAPAALPASRPVRVRIPAAGVDTGPVLGLGLAADGTVQVPSVAQADRIGWYDQGVTPGETGPAVLIGHYDTVDGPAVLRNVGRIGPGDKIYVDRADGRTAVFAVRALQQVDKKAFPTQQVYGDTDRPELRLVTCGGGLVDGHRPDNVVVYADLVAD</sequence>
<keyword evidence="1" id="KW-0378">Hydrolase</keyword>
<dbReference type="Pfam" id="PF04203">
    <property type="entry name" value="Sortase"/>
    <property type="match status" value="1"/>
</dbReference>
<dbReference type="CDD" id="cd05829">
    <property type="entry name" value="Sortase_F"/>
    <property type="match status" value="1"/>
</dbReference>
<reference evidence="2 3" key="1">
    <citation type="submission" date="2018-11" db="EMBL/GenBank/DDBJ databases">
        <title>Whole genome sequence of Streptomyces paromomycinus NBRC 15454(T).</title>
        <authorList>
            <person name="Komaki H."/>
            <person name="Tamura T."/>
        </authorList>
    </citation>
    <scope>NUCLEOTIDE SEQUENCE [LARGE SCALE GENOMIC DNA]</scope>
    <source>
        <strain evidence="2 3">NBRC 15454</strain>
    </source>
</reference>
<dbReference type="EMBL" id="BHZD01000001">
    <property type="protein sequence ID" value="GCD43435.1"/>
    <property type="molecule type" value="Genomic_DNA"/>
</dbReference>
<dbReference type="InterPro" id="IPR005754">
    <property type="entry name" value="Sortase"/>
</dbReference>
<comment type="caution">
    <text evidence="2">The sequence shown here is derived from an EMBL/GenBank/DDBJ whole genome shotgun (WGS) entry which is preliminary data.</text>
</comment>
<protein>
    <submittedName>
        <fullName evidence="2">Class F sortase</fullName>
    </submittedName>
</protein>
<proteinExistence type="predicted"/>
<dbReference type="GO" id="GO:0016787">
    <property type="term" value="F:hydrolase activity"/>
    <property type="evidence" value="ECO:0007669"/>
    <property type="project" value="UniProtKB-KW"/>
</dbReference>
<dbReference type="AlphaFoldDB" id="A0A401W2C5"/>
<accession>A0A401W2C5</accession>
<gene>
    <name evidence="2" type="ORF">GKJPGBOP_03116</name>
</gene>
<organism evidence="2 3">
    <name type="scientific">Streptomyces paromomycinus</name>
    <name type="common">Streptomyces rimosus subsp. paromomycinus</name>
    <dbReference type="NCBI Taxonomy" id="92743"/>
    <lineage>
        <taxon>Bacteria</taxon>
        <taxon>Bacillati</taxon>
        <taxon>Actinomycetota</taxon>
        <taxon>Actinomycetes</taxon>
        <taxon>Kitasatosporales</taxon>
        <taxon>Streptomycetaceae</taxon>
        <taxon>Streptomyces</taxon>
    </lineage>
</organism>
<name>A0A401W2C5_STREY</name>
<dbReference type="InterPro" id="IPR042001">
    <property type="entry name" value="Sortase_F"/>
</dbReference>
<keyword evidence="3" id="KW-1185">Reference proteome</keyword>